<dbReference type="AlphaFoldDB" id="A0A2S6CIT4"/>
<dbReference type="EMBL" id="PNEN01000366">
    <property type="protein sequence ID" value="PPJ59639.1"/>
    <property type="molecule type" value="Genomic_DNA"/>
</dbReference>
<organism evidence="2 3">
    <name type="scientific">Cercospora berteroae</name>
    <dbReference type="NCBI Taxonomy" id="357750"/>
    <lineage>
        <taxon>Eukaryota</taxon>
        <taxon>Fungi</taxon>
        <taxon>Dikarya</taxon>
        <taxon>Ascomycota</taxon>
        <taxon>Pezizomycotina</taxon>
        <taxon>Dothideomycetes</taxon>
        <taxon>Dothideomycetidae</taxon>
        <taxon>Mycosphaerellales</taxon>
        <taxon>Mycosphaerellaceae</taxon>
        <taxon>Cercospora</taxon>
    </lineage>
</organism>
<feature type="region of interest" description="Disordered" evidence="1">
    <location>
        <begin position="39"/>
        <end position="207"/>
    </location>
</feature>
<feature type="compositionally biased region" description="Basic and acidic residues" evidence="1">
    <location>
        <begin position="99"/>
        <end position="109"/>
    </location>
</feature>
<dbReference type="SMART" id="SM00671">
    <property type="entry name" value="SEL1"/>
    <property type="match status" value="2"/>
</dbReference>
<feature type="compositionally biased region" description="Basic and acidic residues" evidence="1">
    <location>
        <begin position="156"/>
        <end position="175"/>
    </location>
</feature>
<dbReference type="InterPro" id="IPR052945">
    <property type="entry name" value="Mitotic_Regulator"/>
</dbReference>
<dbReference type="InterPro" id="IPR011990">
    <property type="entry name" value="TPR-like_helical_dom_sf"/>
</dbReference>
<dbReference type="SUPFAM" id="SSF81901">
    <property type="entry name" value="HCP-like"/>
    <property type="match status" value="1"/>
</dbReference>
<dbReference type="Pfam" id="PF08238">
    <property type="entry name" value="Sel1"/>
    <property type="match status" value="4"/>
</dbReference>
<dbReference type="Proteomes" id="UP000237631">
    <property type="component" value="Unassembled WGS sequence"/>
</dbReference>
<feature type="region of interest" description="Disordered" evidence="1">
    <location>
        <begin position="374"/>
        <end position="410"/>
    </location>
</feature>
<evidence type="ECO:0008006" key="4">
    <source>
        <dbReference type="Google" id="ProtNLM"/>
    </source>
</evidence>
<dbReference type="PANTHER" id="PTHR43628:SF1">
    <property type="entry name" value="CHITIN SYNTHASE REGULATORY FACTOR 2-RELATED"/>
    <property type="match status" value="1"/>
</dbReference>
<evidence type="ECO:0000313" key="2">
    <source>
        <dbReference type="EMBL" id="PPJ59639.1"/>
    </source>
</evidence>
<dbReference type="PANTHER" id="PTHR43628">
    <property type="entry name" value="ACTIVATOR OF C KINASE PROTEIN 1-RELATED"/>
    <property type="match status" value="1"/>
</dbReference>
<dbReference type="Gene3D" id="1.25.40.10">
    <property type="entry name" value="Tetratricopeptide repeat domain"/>
    <property type="match status" value="1"/>
</dbReference>
<evidence type="ECO:0000313" key="3">
    <source>
        <dbReference type="Proteomes" id="UP000237631"/>
    </source>
</evidence>
<name>A0A2S6CIT4_9PEZI</name>
<dbReference type="STRING" id="357750.A0A2S6CIT4"/>
<feature type="compositionally biased region" description="Low complexity" evidence="1">
    <location>
        <begin position="190"/>
        <end position="207"/>
    </location>
</feature>
<gene>
    <name evidence="2" type="ORF">CBER1_01167</name>
</gene>
<comment type="caution">
    <text evidence="2">The sequence shown here is derived from an EMBL/GenBank/DDBJ whole genome shotgun (WGS) entry which is preliminary data.</text>
</comment>
<sequence length="410" mass="44895">MPGLRDILKKKDKISNEAQVAPAALTPPAPEFTIIRSTTNFQEILEPPAHPQDDSDVNRPRDSKEKRRSLGLRGFSSSSAAKDLSPEAHKSSQQLGVRPRGERRLSDRLHLHRRDRSRSASAETSSNLPQNLPAAPQALAARPKDKSVDDAATQAHKAEQEQEQEQREAQWEKRATMLAMSSPFRETENAPGPSRSRSPSISDASGDINIQEAIRLHEEGKLKESSEMFGALANPKGANNALAAVLYGLALRHGWGIPIDAEKAIYYLSLAASSSASVEEQALASGMKKGGSARGELVLAMFELANCFRNGMYTFRPRQMPVRKAFVKADPSPKGWGVAKDPVAARQYYETAANLGDTDAMEEAAWCYLEGFGGAKDKSSYKREHTKPRSAAQCRPLGHAATMQQQQQQQ</sequence>
<evidence type="ECO:0000256" key="1">
    <source>
        <dbReference type="SAM" id="MobiDB-lite"/>
    </source>
</evidence>
<dbReference type="InterPro" id="IPR006597">
    <property type="entry name" value="Sel1-like"/>
</dbReference>
<reference evidence="3" key="1">
    <citation type="journal article" date="2017" name="bioRxiv">
        <title>Conservation of a gene cluster reveals novel cercosporin biosynthetic mechanisms and extends production to the genus Colletotrichum.</title>
        <authorList>
            <person name="de Jonge R."/>
            <person name="Ebert M.K."/>
            <person name="Huitt-Roehl C.R."/>
            <person name="Pal P."/>
            <person name="Suttle J.C."/>
            <person name="Spanner R.E."/>
            <person name="Neubauer J.D."/>
            <person name="Jurick W.M.II."/>
            <person name="Stott K.A."/>
            <person name="Secor G.A."/>
            <person name="Thomma B.P.H.J."/>
            <person name="Van de Peer Y."/>
            <person name="Townsend C.A."/>
            <person name="Bolton M.D."/>
        </authorList>
    </citation>
    <scope>NUCLEOTIDE SEQUENCE [LARGE SCALE GENOMIC DNA]</scope>
    <source>
        <strain evidence="3">CBS538.71</strain>
    </source>
</reference>
<feature type="compositionally biased region" description="Low complexity" evidence="1">
    <location>
        <begin position="127"/>
        <end position="141"/>
    </location>
</feature>
<protein>
    <recommendedName>
        <fullName evidence="4">HCP-like protein</fullName>
    </recommendedName>
</protein>
<accession>A0A2S6CIT4</accession>
<dbReference type="GO" id="GO:0032153">
    <property type="term" value="C:cell division site"/>
    <property type="evidence" value="ECO:0007669"/>
    <property type="project" value="TreeGrafter"/>
</dbReference>
<dbReference type="OrthoDB" id="2148946at2759"/>
<keyword evidence="3" id="KW-1185">Reference proteome</keyword>
<feature type="compositionally biased region" description="Basic and acidic residues" evidence="1">
    <location>
        <begin position="51"/>
        <end position="65"/>
    </location>
</feature>
<proteinExistence type="predicted"/>
<dbReference type="GO" id="GO:0010972">
    <property type="term" value="P:negative regulation of G2/M transition of mitotic cell cycle"/>
    <property type="evidence" value="ECO:0007669"/>
    <property type="project" value="TreeGrafter"/>
</dbReference>